<dbReference type="PANTHER" id="PTHR11773:SF1">
    <property type="entry name" value="GLYCINE DEHYDROGENASE (DECARBOXYLATING), MITOCHONDRIAL"/>
    <property type="match status" value="1"/>
</dbReference>
<dbReference type="InterPro" id="IPR015424">
    <property type="entry name" value="PyrdxlP-dep_Trfase"/>
</dbReference>
<evidence type="ECO:0000313" key="4">
    <source>
        <dbReference type="EMBL" id="TYA90539.1"/>
    </source>
</evidence>
<evidence type="ECO:0000259" key="3">
    <source>
        <dbReference type="Pfam" id="PF02347"/>
    </source>
</evidence>
<evidence type="ECO:0000256" key="1">
    <source>
        <dbReference type="ARBA" id="ARBA00003788"/>
    </source>
</evidence>
<dbReference type="AlphaFoldDB" id="A0A5D0J520"/>
<dbReference type="PANTHER" id="PTHR11773">
    <property type="entry name" value="GLYCINE DEHYDROGENASE, DECARBOXYLATING"/>
    <property type="match status" value="1"/>
</dbReference>
<dbReference type="Pfam" id="PF02347">
    <property type="entry name" value="GDC-P"/>
    <property type="match status" value="1"/>
</dbReference>
<dbReference type="Proteomes" id="UP000323930">
    <property type="component" value="Unassembled WGS sequence"/>
</dbReference>
<dbReference type="GO" id="GO:0005960">
    <property type="term" value="C:glycine cleavage complex"/>
    <property type="evidence" value="ECO:0007669"/>
    <property type="project" value="TreeGrafter"/>
</dbReference>
<organism evidence="4 5">
    <name type="scientific">Seonamhaeicola marinus</name>
    <dbReference type="NCBI Taxonomy" id="1912246"/>
    <lineage>
        <taxon>Bacteria</taxon>
        <taxon>Pseudomonadati</taxon>
        <taxon>Bacteroidota</taxon>
        <taxon>Flavobacteriia</taxon>
        <taxon>Flavobacteriales</taxon>
        <taxon>Flavobacteriaceae</taxon>
    </lineage>
</organism>
<protein>
    <recommendedName>
        <fullName evidence="3">Glycine cleavage system P-protein N-terminal domain-containing protein</fullName>
    </recommendedName>
</protein>
<feature type="non-terminal residue" evidence="4">
    <location>
        <position position="72"/>
    </location>
</feature>
<feature type="non-terminal residue" evidence="4">
    <location>
        <position position="1"/>
    </location>
</feature>
<dbReference type="InterPro" id="IPR049315">
    <property type="entry name" value="GDC-P_N"/>
</dbReference>
<proteinExistence type="predicted"/>
<sequence>RFGIPMGYGGPHAAYFATKEAYKRDIPGRIIGVTKDVNGNRALRMALQTREQHIKRDKATSNICTAQVLLAV</sequence>
<accession>A0A5D0J520</accession>
<evidence type="ECO:0000256" key="2">
    <source>
        <dbReference type="ARBA" id="ARBA00023002"/>
    </source>
</evidence>
<gene>
    <name evidence="4" type="ORF">FUA24_03135</name>
</gene>
<evidence type="ECO:0000313" key="5">
    <source>
        <dbReference type="Proteomes" id="UP000323930"/>
    </source>
</evidence>
<keyword evidence="2" id="KW-0560">Oxidoreductase</keyword>
<feature type="domain" description="Glycine cleavage system P-protein N-terminal" evidence="3">
    <location>
        <begin position="1"/>
        <end position="72"/>
    </location>
</feature>
<dbReference type="EMBL" id="VSDQ01000224">
    <property type="protein sequence ID" value="TYA90539.1"/>
    <property type="molecule type" value="Genomic_DNA"/>
</dbReference>
<dbReference type="GO" id="GO:0016594">
    <property type="term" value="F:glycine binding"/>
    <property type="evidence" value="ECO:0007669"/>
    <property type="project" value="TreeGrafter"/>
</dbReference>
<comment type="function">
    <text evidence="1">The glycine cleavage system catalyzes the degradation of glycine. The P protein binds the alpha-amino group of glycine through its pyridoxal phosphate cofactor; CO(2) is released and the remaining methylamine moiety is then transferred to the lipoamide cofactor of the H protein.</text>
</comment>
<keyword evidence="5" id="KW-1185">Reference proteome</keyword>
<dbReference type="InterPro" id="IPR020581">
    <property type="entry name" value="GDC_P"/>
</dbReference>
<name>A0A5D0J520_9FLAO</name>
<dbReference type="GO" id="GO:0019464">
    <property type="term" value="P:glycine decarboxylation via glycine cleavage system"/>
    <property type="evidence" value="ECO:0007669"/>
    <property type="project" value="TreeGrafter"/>
</dbReference>
<dbReference type="SUPFAM" id="SSF53383">
    <property type="entry name" value="PLP-dependent transferases"/>
    <property type="match status" value="1"/>
</dbReference>
<comment type="caution">
    <text evidence="4">The sequence shown here is derived from an EMBL/GenBank/DDBJ whole genome shotgun (WGS) entry which is preliminary data.</text>
</comment>
<dbReference type="GO" id="GO:0005829">
    <property type="term" value="C:cytosol"/>
    <property type="evidence" value="ECO:0007669"/>
    <property type="project" value="TreeGrafter"/>
</dbReference>
<dbReference type="Gene3D" id="3.40.640.10">
    <property type="entry name" value="Type I PLP-dependent aspartate aminotransferase-like (Major domain)"/>
    <property type="match status" value="1"/>
</dbReference>
<dbReference type="InterPro" id="IPR015421">
    <property type="entry name" value="PyrdxlP-dep_Trfase_major"/>
</dbReference>
<dbReference type="GO" id="GO:0030170">
    <property type="term" value="F:pyridoxal phosphate binding"/>
    <property type="evidence" value="ECO:0007669"/>
    <property type="project" value="TreeGrafter"/>
</dbReference>
<dbReference type="GO" id="GO:0004375">
    <property type="term" value="F:glycine dehydrogenase (decarboxylating) activity"/>
    <property type="evidence" value="ECO:0007669"/>
    <property type="project" value="InterPro"/>
</dbReference>
<reference evidence="4 5" key="1">
    <citation type="submission" date="2019-08" db="EMBL/GenBank/DDBJ databases">
        <title>Seonamhaeicola sediminis sp. nov., isolated from marine sediment.</title>
        <authorList>
            <person name="Cao W.R."/>
        </authorList>
    </citation>
    <scope>NUCLEOTIDE SEQUENCE [LARGE SCALE GENOMIC DNA]</scope>
    <source>
        <strain evidence="4 5">B011</strain>
    </source>
</reference>